<keyword evidence="6" id="KW-0539">Nucleus</keyword>
<dbReference type="PANTHER" id="PTHR31313">
    <property type="entry name" value="TY1 ENHANCER ACTIVATOR"/>
    <property type="match status" value="1"/>
</dbReference>
<dbReference type="OrthoDB" id="39175at2759"/>
<keyword evidence="4" id="KW-0238">DNA-binding</keyword>
<evidence type="ECO:0000256" key="1">
    <source>
        <dbReference type="ARBA" id="ARBA00022723"/>
    </source>
</evidence>
<evidence type="ECO:0000256" key="4">
    <source>
        <dbReference type="ARBA" id="ARBA00023125"/>
    </source>
</evidence>
<dbReference type="GO" id="GO:0000981">
    <property type="term" value="F:DNA-binding transcription factor activity, RNA polymerase II-specific"/>
    <property type="evidence" value="ECO:0007669"/>
    <property type="project" value="InterPro"/>
</dbReference>
<feature type="compositionally biased region" description="Polar residues" evidence="7">
    <location>
        <begin position="1029"/>
        <end position="1044"/>
    </location>
</feature>
<dbReference type="GO" id="GO:0003677">
    <property type="term" value="F:DNA binding"/>
    <property type="evidence" value="ECO:0007669"/>
    <property type="project" value="UniProtKB-KW"/>
</dbReference>
<sequence>MPTHTMLEEPKKKRRQNVACDACKHRRVKCDLAPLLQSIHAESVDWPNSSIAGDTNSSISANSPSPEDIPLADLVRQNPAVCCTNCKSKGLKCTTNQILNPSKPKKGGRRIDEARRKFGSDGGEISGGDAEPVGGPSSAPAGGTSGSAQVWPGLNPKIVEDFITTAPLQPSLFVQPPPGVSNSPLPEIFEPNSTTAVPDMISLLGFGPGSGMSFDPPALPAESLPTSTTDPNSTTIPPFLPPSAASNTPSINLSHPAKTSLDETQGSSPIWWPFSDRPGEMTEHVELAGRTPVAASPVPPPNKSGNGQFHGNTPLNHASAFLIGSYTKSIAEGLSSGQSPENQQIASNFLSLPSHGNAQSKKRSRGVSPSPTSAPDEKVLVRRKDPWQLYAKEEDSRIVRWGKKEAVQEKLADRALGIELSRHLVKTFFQAVHFSYPAILPESFYLEWMRAGQRSDRMTPAQEVLCSAIEAWGARYSDSPVVLGLPPEKAKTAPKVIQANGTFVPGTQARAHWGRARLAACKALLERTRTLIDNNGILRKPSITGVQALTLYMQLMLMTDDTVDAPTHYMEGELPWVIMKRTLHLFPGHMIHNTITQQMQVLGLMWDSDQPIVTDSNELPMSLTQLKMKQRRLFWAHLVGDAFWAAASGNEPRVPKASMDAAGNWLLSVTHLLPESSFNALSFYLSCYYHITLIGRDIATSLSIPSKVKGAVDVVEFCGHVQRIWKDINAFDKDMNPQVTRLFTNCPRNDILAFSPLNYFSNLRLSSPFLLLLIHQLIREQLEFRKTLSSAYIAASQDRPDYDRASSDESSDEVRGVWTAAQSHVQILQDMSSQSVDMMLRSCRAQVGMFKALMPTGTIQTAMLLLRELIATAQFLAEVPTNEQGYPDDTPGGYDWTWEKKQEEMNCCIEALYQVGWAWADVADVLDKIMVTMERLTPTPAQLTAYKERVASRPPSQTPKMNEAARRREQEKKDDEAALKAVLSHWPPVSVPELIENAIGTGELDLENDQSVMRLTFFHNRLVDEMDSLTGSGQSHHSSPSTFASPEEASECGSSAQGGFGHDSTQKLRSFNSSSVNPSTAKALNDLFPHTWDRELLSDFDSSGRSPGDEQLYSVRTWFNNGKPEDGKRSGQSPKLTNENNTKGVGYGSVEPRTSSTGLMTPLDRAENEADLIVSDISIGGQTENLSKETSTSKDADEAQDELRKFFNEWGKDMGLEMNSGWMDY</sequence>
<name>A0A854QAS2_CRYNE</name>
<evidence type="ECO:0000256" key="3">
    <source>
        <dbReference type="ARBA" id="ARBA00023015"/>
    </source>
</evidence>
<comment type="caution">
    <text evidence="8">The sequence shown here is derived from an EMBL/GenBank/DDBJ whole genome shotgun (WGS) entry which is preliminary data.</text>
</comment>
<feature type="compositionally biased region" description="Basic and acidic residues" evidence="7">
    <location>
        <begin position="963"/>
        <end position="977"/>
    </location>
</feature>
<feature type="region of interest" description="Disordered" evidence="7">
    <location>
        <begin position="1028"/>
        <end position="1076"/>
    </location>
</feature>
<dbReference type="SUPFAM" id="SSF57701">
    <property type="entry name" value="Zn2/Cys6 DNA-binding domain"/>
    <property type="match status" value="1"/>
</dbReference>
<feature type="compositionally biased region" description="Polar residues" evidence="7">
    <location>
        <begin position="1067"/>
        <end position="1076"/>
    </location>
</feature>
<dbReference type="CDD" id="cd12148">
    <property type="entry name" value="fungal_TF_MHR"/>
    <property type="match status" value="1"/>
</dbReference>
<feature type="region of interest" description="Disordered" evidence="7">
    <location>
        <begin position="117"/>
        <end position="150"/>
    </location>
</feature>
<reference evidence="8 9" key="1">
    <citation type="submission" date="2017-06" db="EMBL/GenBank/DDBJ databases">
        <title>Global population genomics of the pathogenic fungus Cryptococcus neoformans var. grubii.</title>
        <authorList>
            <person name="Cuomo C."/>
            <person name="Litvintseva A."/>
            <person name="Chen Y."/>
            <person name="Young S."/>
            <person name="Zeng Q."/>
            <person name="Chapman S."/>
            <person name="Gujja S."/>
            <person name="Saif S."/>
            <person name="Birren B."/>
        </authorList>
    </citation>
    <scope>NUCLEOTIDE SEQUENCE [LARGE SCALE GENOMIC DNA]</scope>
    <source>
        <strain evidence="8 9">Tu259-1</strain>
    </source>
</reference>
<feature type="compositionally biased region" description="Polar residues" evidence="7">
    <location>
        <begin position="303"/>
        <end position="313"/>
    </location>
</feature>
<evidence type="ECO:0000313" key="9">
    <source>
        <dbReference type="Proteomes" id="UP000199727"/>
    </source>
</evidence>
<feature type="compositionally biased region" description="Polar residues" evidence="7">
    <location>
        <begin position="1130"/>
        <end position="1143"/>
    </location>
</feature>
<evidence type="ECO:0000313" key="8">
    <source>
        <dbReference type="EMBL" id="OXG11436.1"/>
    </source>
</evidence>
<evidence type="ECO:0000256" key="6">
    <source>
        <dbReference type="ARBA" id="ARBA00023242"/>
    </source>
</evidence>
<dbReference type="GO" id="GO:0008270">
    <property type="term" value="F:zinc ion binding"/>
    <property type="evidence" value="ECO:0007669"/>
    <property type="project" value="InterPro"/>
</dbReference>
<dbReference type="Proteomes" id="UP000199727">
    <property type="component" value="Unassembled WGS sequence"/>
</dbReference>
<keyword evidence="5" id="KW-0804">Transcription</keyword>
<evidence type="ECO:0000256" key="2">
    <source>
        <dbReference type="ARBA" id="ARBA00022833"/>
    </source>
</evidence>
<dbReference type="Gene3D" id="4.10.240.10">
    <property type="entry name" value="Zn(2)-C6 fungal-type DNA-binding domain"/>
    <property type="match status" value="1"/>
</dbReference>
<proteinExistence type="predicted"/>
<organism evidence="8 9">
    <name type="scientific">Cryptococcus neoformans Tu259-1</name>
    <dbReference type="NCBI Taxonomy" id="1230072"/>
    <lineage>
        <taxon>Eukaryota</taxon>
        <taxon>Fungi</taxon>
        <taxon>Dikarya</taxon>
        <taxon>Basidiomycota</taxon>
        <taxon>Agaricomycotina</taxon>
        <taxon>Tremellomycetes</taxon>
        <taxon>Tremellales</taxon>
        <taxon>Cryptococcaceae</taxon>
        <taxon>Cryptococcus</taxon>
        <taxon>Cryptococcus neoformans species complex</taxon>
    </lineage>
</organism>
<feature type="region of interest" description="Disordered" evidence="7">
    <location>
        <begin position="213"/>
        <end position="277"/>
    </location>
</feature>
<feature type="region of interest" description="Disordered" evidence="7">
    <location>
        <begin position="352"/>
        <end position="378"/>
    </location>
</feature>
<dbReference type="InterPro" id="IPR036864">
    <property type="entry name" value="Zn2-C6_fun-type_DNA-bd_sf"/>
</dbReference>
<keyword evidence="1" id="KW-0479">Metal-binding</keyword>
<keyword evidence="2" id="KW-0862">Zinc</keyword>
<feature type="region of interest" description="Disordered" evidence="7">
    <location>
        <begin position="949"/>
        <end position="977"/>
    </location>
</feature>
<dbReference type="AlphaFoldDB" id="A0A854QAS2"/>
<gene>
    <name evidence="8" type="ORF">C361_06541</name>
</gene>
<accession>A0A854QAS2</accession>
<keyword evidence="3" id="KW-0805">Transcription regulation</keyword>
<evidence type="ECO:0000256" key="5">
    <source>
        <dbReference type="ARBA" id="ARBA00023163"/>
    </source>
</evidence>
<protein>
    <recommendedName>
        <fullName evidence="10">Zn(2)-C6 fungal-type domain-containing protein</fullName>
    </recommendedName>
</protein>
<evidence type="ECO:0000256" key="7">
    <source>
        <dbReference type="SAM" id="MobiDB-lite"/>
    </source>
</evidence>
<feature type="compositionally biased region" description="Polar residues" evidence="7">
    <location>
        <begin position="224"/>
        <end position="236"/>
    </location>
</feature>
<feature type="region of interest" description="Disordered" evidence="7">
    <location>
        <begin position="1119"/>
        <end position="1161"/>
    </location>
</feature>
<dbReference type="PANTHER" id="PTHR31313:SF81">
    <property type="entry name" value="TY1 ENHANCER ACTIVATOR"/>
    <property type="match status" value="1"/>
</dbReference>
<dbReference type="InterPro" id="IPR051615">
    <property type="entry name" value="Transcr_Regulatory_Elem"/>
</dbReference>
<evidence type="ECO:0008006" key="10">
    <source>
        <dbReference type="Google" id="ProtNLM"/>
    </source>
</evidence>
<feature type="compositionally biased region" description="Polar residues" evidence="7">
    <location>
        <begin position="1180"/>
        <end position="1190"/>
    </location>
</feature>
<feature type="compositionally biased region" description="Polar residues" evidence="7">
    <location>
        <begin position="244"/>
        <end position="253"/>
    </location>
</feature>
<feature type="compositionally biased region" description="Low complexity" evidence="7">
    <location>
        <begin position="130"/>
        <end position="148"/>
    </location>
</feature>
<feature type="region of interest" description="Disordered" evidence="7">
    <location>
        <begin position="292"/>
        <end position="313"/>
    </location>
</feature>
<feature type="region of interest" description="Disordered" evidence="7">
    <location>
        <begin position="1180"/>
        <end position="1199"/>
    </location>
</feature>
<dbReference type="EMBL" id="AMKT01000098">
    <property type="protein sequence ID" value="OXG11436.1"/>
    <property type="molecule type" value="Genomic_DNA"/>
</dbReference>